<protein>
    <submittedName>
        <fullName evidence="1">Uncharacterized protein</fullName>
    </submittedName>
</protein>
<dbReference type="EMBL" id="OJIN01000076">
    <property type="protein sequence ID" value="SPD73072.1"/>
    <property type="molecule type" value="Genomic_DNA"/>
</dbReference>
<sequence>MQDADDKWSRQRPGNQQGIGDVDYAGWEITKVEARLNRIRVFGRYDYSDLERLGDLEYDENNLSKSPNYLLKVIRRPNGSPDFYLSVTVNPKAFSPQCSIEIRPNKDIGIGTYKTFLIKLHQSLPDLMVSKAEYAVDQFCTDPDGASLLFWVYIRCLHLGYHKKAKMPGVDGRRPEERKKGLIYEIDRHHKVYECGREERRQDGGWLISDIDRVRLEHRVDRDKLKEYGISALEDLIENPRFTVLNLQRWRFMQFLKLRKLPKFWRPHPTADDAHPIGAPTLEAIPTKQKSGNVTQYIANYKELIRIESRVNRAMKAFDFQWYNVK</sequence>
<proteinExistence type="predicted"/>
<gene>
    <name evidence="1" type="ORF">PITCH_A1670015</name>
</gene>
<organism evidence="1">
    <name type="scientific">uncultured Desulfobacterium sp</name>
    <dbReference type="NCBI Taxonomy" id="201089"/>
    <lineage>
        <taxon>Bacteria</taxon>
        <taxon>Pseudomonadati</taxon>
        <taxon>Thermodesulfobacteriota</taxon>
        <taxon>Desulfobacteria</taxon>
        <taxon>Desulfobacterales</taxon>
        <taxon>Desulfobacteriaceae</taxon>
        <taxon>Desulfobacterium</taxon>
        <taxon>environmental samples</taxon>
    </lineage>
</organism>
<reference evidence="1" key="1">
    <citation type="submission" date="2018-01" db="EMBL/GenBank/DDBJ databases">
        <authorList>
            <person name="Regsiter A."/>
            <person name="William W."/>
        </authorList>
    </citation>
    <scope>NUCLEOTIDE SEQUENCE</scope>
    <source>
        <strain evidence="1">TRIP AH-1</strain>
    </source>
</reference>
<name>A0A445MUJ2_9BACT</name>
<accession>A0A445MUJ2</accession>
<evidence type="ECO:0000313" key="1">
    <source>
        <dbReference type="EMBL" id="SPD73072.1"/>
    </source>
</evidence>
<dbReference type="AlphaFoldDB" id="A0A445MUJ2"/>